<feature type="transmembrane region" description="Helical" evidence="2">
    <location>
        <begin position="86"/>
        <end position="107"/>
    </location>
</feature>
<keyword evidence="2" id="KW-1133">Transmembrane helix</keyword>
<name>A0AAD7IBQ9_9AGAR</name>
<keyword evidence="2" id="KW-0472">Membrane</keyword>
<feature type="region of interest" description="Disordered" evidence="1">
    <location>
        <begin position="141"/>
        <end position="164"/>
    </location>
</feature>
<keyword evidence="4" id="KW-1185">Reference proteome</keyword>
<evidence type="ECO:0000256" key="1">
    <source>
        <dbReference type="SAM" id="MobiDB-lite"/>
    </source>
</evidence>
<organism evidence="3 4">
    <name type="scientific">Mycena metata</name>
    <dbReference type="NCBI Taxonomy" id="1033252"/>
    <lineage>
        <taxon>Eukaryota</taxon>
        <taxon>Fungi</taxon>
        <taxon>Dikarya</taxon>
        <taxon>Basidiomycota</taxon>
        <taxon>Agaricomycotina</taxon>
        <taxon>Agaricomycetes</taxon>
        <taxon>Agaricomycetidae</taxon>
        <taxon>Agaricales</taxon>
        <taxon>Marasmiineae</taxon>
        <taxon>Mycenaceae</taxon>
        <taxon>Mycena</taxon>
    </lineage>
</organism>
<dbReference type="EMBL" id="JARKIB010000106">
    <property type="protein sequence ID" value="KAJ7739554.1"/>
    <property type="molecule type" value="Genomic_DNA"/>
</dbReference>
<keyword evidence="2" id="KW-0812">Transmembrane</keyword>
<gene>
    <name evidence="3" type="ORF">B0H16DRAFT_1758702</name>
</gene>
<feature type="region of interest" description="Disordered" evidence="1">
    <location>
        <begin position="16"/>
        <end position="44"/>
    </location>
</feature>
<evidence type="ECO:0000313" key="3">
    <source>
        <dbReference type="EMBL" id="KAJ7739554.1"/>
    </source>
</evidence>
<accession>A0AAD7IBQ9</accession>
<dbReference type="AlphaFoldDB" id="A0AAD7IBQ9"/>
<sequence length="164" mass="18127">MTMTRGWREMLTVGIGQKKAKSPRDNGRLPLVPKSVGTTPRPAPSAKLALKPRSGGVTLIRGGRRISEDVSGAVQRQVRHRRREKVLVLVLIIILSDALRGGAGGYIQLLVTTSYRLKDYLKIYSPFEHGDPIFNIRRMRRRRKAGKESRKAGTGAPVMSGTEA</sequence>
<evidence type="ECO:0000256" key="2">
    <source>
        <dbReference type="SAM" id="Phobius"/>
    </source>
</evidence>
<dbReference type="Proteomes" id="UP001215598">
    <property type="component" value="Unassembled WGS sequence"/>
</dbReference>
<protein>
    <submittedName>
        <fullName evidence="3">Uncharacterized protein</fullName>
    </submittedName>
</protein>
<proteinExistence type="predicted"/>
<reference evidence="3" key="1">
    <citation type="submission" date="2023-03" db="EMBL/GenBank/DDBJ databases">
        <title>Massive genome expansion in bonnet fungi (Mycena s.s.) driven by repeated elements and novel gene families across ecological guilds.</title>
        <authorList>
            <consortium name="Lawrence Berkeley National Laboratory"/>
            <person name="Harder C.B."/>
            <person name="Miyauchi S."/>
            <person name="Viragh M."/>
            <person name="Kuo A."/>
            <person name="Thoen E."/>
            <person name="Andreopoulos B."/>
            <person name="Lu D."/>
            <person name="Skrede I."/>
            <person name="Drula E."/>
            <person name="Henrissat B."/>
            <person name="Morin E."/>
            <person name="Kohler A."/>
            <person name="Barry K."/>
            <person name="LaButti K."/>
            <person name="Morin E."/>
            <person name="Salamov A."/>
            <person name="Lipzen A."/>
            <person name="Mereny Z."/>
            <person name="Hegedus B."/>
            <person name="Baldrian P."/>
            <person name="Stursova M."/>
            <person name="Weitz H."/>
            <person name="Taylor A."/>
            <person name="Grigoriev I.V."/>
            <person name="Nagy L.G."/>
            <person name="Martin F."/>
            <person name="Kauserud H."/>
        </authorList>
    </citation>
    <scope>NUCLEOTIDE SEQUENCE</scope>
    <source>
        <strain evidence="3">CBHHK182m</strain>
    </source>
</reference>
<comment type="caution">
    <text evidence="3">The sequence shown here is derived from an EMBL/GenBank/DDBJ whole genome shotgun (WGS) entry which is preliminary data.</text>
</comment>
<evidence type="ECO:0000313" key="4">
    <source>
        <dbReference type="Proteomes" id="UP001215598"/>
    </source>
</evidence>